<dbReference type="SUPFAM" id="SSF88723">
    <property type="entry name" value="PIN domain-like"/>
    <property type="match status" value="1"/>
</dbReference>
<dbReference type="CDD" id="cd09873">
    <property type="entry name" value="PIN_Pae0151-like"/>
    <property type="match status" value="1"/>
</dbReference>
<name>A0A1F5ZTP8_9BACT</name>
<comment type="caution">
    <text evidence="2">The sequence shown here is derived from an EMBL/GenBank/DDBJ whole genome shotgun (WGS) entry which is preliminary data.</text>
</comment>
<accession>A0A1F5ZTP8</accession>
<sequence length="98" mass="11298">IPSLLFLEIANALVTKSKSSEKKIRENLQFLNKCNLKIYSFTKEDYINASILAKKHQTTVYDMLYAIVAKRNNTILVTGDENFIKKTGFNFVKHIKDI</sequence>
<evidence type="ECO:0000313" key="2">
    <source>
        <dbReference type="EMBL" id="OGG15856.1"/>
    </source>
</evidence>
<evidence type="ECO:0000313" key="3">
    <source>
        <dbReference type="Proteomes" id="UP000176253"/>
    </source>
</evidence>
<dbReference type="Proteomes" id="UP000176253">
    <property type="component" value="Unassembled WGS sequence"/>
</dbReference>
<dbReference type="Gene3D" id="3.40.50.1010">
    <property type="entry name" value="5'-nuclease"/>
    <property type="match status" value="1"/>
</dbReference>
<dbReference type="AlphaFoldDB" id="A0A1F5ZTP8"/>
<evidence type="ECO:0000259" key="1">
    <source>
        <dbReference type="Pfam" id="PF01850"/>
    </source>
</evidence>
<protein>
    <recommendedName>
        <fullName evidence="1">PIN domain-containing protein</fullName>
    </recommendedName>
</protein>
<feature type="domain" description="PIN" evidence="1">
    <location>
        <begin position="1"/>
        <end position="85"/>
    </location>
</feature>
<dbReference type="InterPro" id="IPR002716">
    <property type="entry name" value="PIN_dom"/>
</dbReference>
<reference evidence="2 3" key="1">
    <citation type="journal article" date="2016" name="Nat. Commun.">
        <title>Thousands of microbial genomes shed light on interconnected biogeochemical processes in an aquifer system.</title>
        <authorList>
            <person name="Anantharaman K."/>
            <person name="Brown C.T."/>
            <person name="Hug L.A."/>
            <person name="Sharon I."/>
            <person name="Castelle C.J."/>
            <person name="Probst A.J."/>
            <person name="Thomas B.C."/>
            <person name="Singh A."/>
            <person name="Wilkins M.J."/>
            <person name="Karaoz U."/>
            <person name="Brodie E.L."/>
            <person name="Williams K.H."/>
            <person name="Hubbard S.S."/>
            <person name="Banfield J.F."/>
        </authorList>
    </citation>
    <scope>NUCLEOTIDE SEQUENCE [LARGE SCALE GENOMIC DNA]</scope>
</reference>
<dbReference type="InterPro" id="IPR029060">
    <property type="entry name" value="PIN-like_dom_sf"/>
</dbReference>
<organism evidence="2 3">
    <name type="scientific">Candidatus Gottesmanbacteria bacterium RIFCSPHIGHO2_02_FULL_39_14</name>
    <dbReference type="NCBI Taxonomy" id="1798383"/>
    <lineage>
        <taxon>Bacteria</taxon>
        <taxon>Candidatus Gottesmaniibacteriota</taxon>
    </lineage>
</organism>
<dbReference type="Pfam" id="PF01850">
    <property type="entry name" value="PIN"/>
    <property type="match status" value="1"/>
</dbReference>
<feature type="non-terminal residue" evidence="2">
    <location>
        <position position="1"/>
    </location>
</feature>
<dbReference type="EMBL" id="MFJM01000070">
    <property type="protein sequence ID" value="OGG15856.1"/>
    <property type="molecule type" value="Genomic_DNA"/>
</dbReference>
<gene>
    <name evidence="2" type="ORF">A3D78_03025</name>
</gene>
<dbReference type="InterPro" id="IPR044153">
    <property type="entry name" value="PIN_Pae0151-like"/>
</dbReference>
<proteinExistence type="predicted"/>